<accession>A0A811BSM9</accession>
<keyword evidence="1" id="KW-0472">Membrane</keyword>
<evidence type="ECO:0000313" key="2">
    <source>
        <dbReference type="EMBL" id="BCU03872.1"/>
    </source>
</evidence>
<protein>
    <submittedName>
        <fullName evidence="2">Uncharacterized protein</fullName>
    </submittedName>
</protein>
<organism evidence="2 3">
    <name type="scientific">Pandoravirus japonicus</name>
    <dbReference type="NCBI Taxonomy" id="2823154"/>
    <lineage>
        <taxon>Viruses</taxon>
        <taxon>Pandoravirus</taxon>
    </lineage>
</organism>
<keyword evidence="1" id="KW-0812">Transmembrane</keyword>
<dbReference type="EMBL" id="LC625835">
    <property type="protein sequence ID" value="BCU03872.1"/>
    <property type="molecule type" value="Genomic_DNA"/>
</dbReference>
<keyword evidence="1" id="KW-1133">Transmembrane helix</keyword>
<proteinExistence type="predicted"/>
<evidence type="ECO:0000313" key="3">
    <source>
        <dbReference type="Proteomes" id="UP001253637"/>
    </source>
</evidence>
<evidence type="ECO:0000256" key="1">
    <source>
        <dbReference type="SAM" id="Phobius"/>
    </source>
</evidence>
<sequence>MKNPDNDLETCTNQIRFVDSDCGASADPNASASATKSCWHSCLGSGRNGWFYPAIFVFVPILCRLLTRGLIPTGTDQSHS</sequence>
<name>A0A811BSM9_9VIRU</name>
<feature type="transmembrane region" description="Helical" evidence="1">
    <location>
        <begin position="50"/>
        <end position="67"/>
    </location>
</feature>
<reference evidence="2" key="1">
    <citation type="submission" date="2021-04" db="EMBL/GenBank/DDBJ databases">
        <title>Draft Genome Sequence of Pandoravirus japonicus, Isolated from the Sabaishi River of Niigata, Japan.</title>
        <authorList>
            <person name="Hosokawa N."/>
            <person name="Takahashi H."/>
            <person name="Aoki K."/>
            <person name="Takemura M."/>
        </authorList>
    </citation>
    <scope>NUCLEOTIDE SEQUENCE</scope>
</reference>
<dbReference type="Proteomes" id="UP001253637">
    <property type="component" value="Segment"/>
</dbReference>